<evidence type="ECO:0000256" key="2">
    <source>
        <dbReference type="ARBA" id="ARBA00022664"/>
    </source>
</evidence>
<dbReference type="InterPro" id="IPR015943">
    <property type="entry name" value="WD40/YVTN_repeat-like_dom_sf"/>
</dbReference>
<dbReference type="AlphaFoldDB" id="A0A7S3LCH1"/>
<keyword evidence="4" id="KW-0508">mRNA splicing</keyword>
<proteinExistence type="inferred from homology"/>
<comment type="similarity">
    <text evidence="5">Belongs to the WD repeat STRAP family.</text>
</comment>
<feature type="repeat" description="WD" evidence="7">
    <location>
        <begin position="103"/>
        <end position="136"/>
    </location>
</feature>
<dbReference type="InterPro" id="IPR036322">
    <property type="entry name" value="WD40_repeat_dom_sf"/>
</dbReference>
<evidence type="ECO:0000256" key="7">
    <source>
        <dbReference type="PROSITE-ProRule" id="PRU00221"/>
    </source>
</evidence>
<evidence type="ECO:0000256" key="4">
    <source>
        <dbReference type="ARBA" id="ARBA00023187"/>
    </source>
</evidence>
<feature type="repeat" description="WD" evidence="7">
    <location>
        <begin position="62"/>
        <end position="103"/>
    </location>
</feature>
<dbReference type="SUPFAM" id="SSF50978">
    <property type="entry name" value="WD40 repeat-like"/>
    <property type="match status" value="1"/>
</dbReference>
<reference evidence="8" key="1">
    <citation type="submission" date="2021-01" db="EMBL/GenBank/DDBJ databases">
        <authorList>
            <person name="Corre E."/>
            <person name="Pelletier E."/>
            <person name="Niang G."/>
            <person name="Scheremetjew M."/>
            <person name="Finn R."/>
            <person name="Kale V."/>
            <person name="Holt S."/>
            <person name="Cochrane G."/>
            <person name="Meng A."/>
            <person name="Brown T."/>
            <person name="Cohen L."/>
        </authorList>
    </citation>
    <scope>NUCLEOTIDE SEQUENCE</scope>
    <source>
        <strain evidence="8">CCMP127</strain>
    </source>
</reference>
<dbReference type="Pfam" id="PF00400">
    <property type="entry name" value="WD40"/>
    <property type="match status" value="4"/>
</dbReference>
<dbReference type="Gene3D" id="2.130.10.10">
    <property type="entry name" value="YVTN repeat-like/Quinoprotein amine dehydrogenase"/>
    <property type="match status" value="1"/>
</dbReference>
<dbReference type="PANTHER" id="PTHR19877">
    <property type="entry name" value="EUKARYOTIC TRANSLATION INITIATION FACTOR 3 SUBUNIT I"/>
    <property type="match status" value="1"/>
</dbReference>
<evidence type="ECO:0000313" key="8">
    <source>
        <dbReference type="EMBL" id="CAE0418663.1"/>
    </source>
</evidence>
<dbReference type="GO" id="GO:0032797">
    <property type="term" value="C:SMN complex"/>
    <property type="evidence" value="ECO:0007669"/>
    <property type="project" value="TreeGrafter"/>
</dbReference>
<name>A0A7S3LCH1_9STRA</name>
<keyword evidence="3" id="KW-0677">Repeat</keyword>
<sequence>MSAAATEYSRQIPIVCPGHTRPLADLQSFFVPEEKRSFLVSACHDKQPMLRDGVTGDWIGTFSGHKGAVWSCRVDPTGNLAATAGGDFSVKLWDAITGATLRTWQHAHIVKAVAFPPAARWLATGGHEGLVRLYDLTAMGADGTSIGGDEPVCQIPQLPQQEDEGSNSKSPSVVITKLIWHSDSRLWVGCSDGTLRLWNVPNDTTANPPTLVQTLTTAAGQEIRDMEVRENLPDGSTRLTVAAGNAVYFYRYQAADGMWKFLKSIATPVHFAEEGGVSLHPAGHVFAVGGSALWVHVFDYETEQELDCLKGHHGPIRCVRYMEPDGNLFATGSEDGTIRLWKNQYPPKTA</sequence>
<evidence type="ECO:0000256" key="6">
    <source>
        <dbReference type="ARBA" id="ARBA00040390"/>
    </source>
</evidence>
<keyword evidence="2" id="KW-0507">mRNA processing</keyword>
<evidence type="ECO:0000256" key="3">
    <source>
        <dbReference type="ARBA" id="ARBA00022737"/>
    </source>
</evidence>
<protein>
    <recommendedName>
        <fullName evidence="6">Serine-threonine kinase receptor-associated protein</fullName>
    </recommendedName>
</protein>
<dbReference type="GO" id="GO:0000387">
    <property type="term" value="P:spliceosomal snRNP assembly"/>
    <property type="evidence" value="ECO:0007669"/>
    <property type="project" value="TreeGrafter"/>
</dbReference>
<dbReference type="InterPro" id="IPR001680">
    <property type="entry name" value="WD40_rpt"/>
</dbReference>
<dbReference type="EMBL" id="HBIM01020725">
    <property type="protein sequence ID" value="CAE0418663.1"/>
    <property type="molecule type" value="Transcribed_RNA"/>
</dbReference>
<evidence type="ECO:0000256" key="1">
    <source>
        <dbReference type="ARBA" id="ARBA00022574"/>
    </source>
</evidence>
<dbReference type="PROSITE" id="PS50082">
    <property type="entry name" value="WD_REPEATS_2"/>
    <property type="match status" value="3"/>
</dbReference>
<accession>A0A7S3LCH1</accession>
<dbReference type="GO" id="GO:0003723">
    <property type="term" value="F:RNA binding"/>
    <property type="evidence" value="ECO:0007669"/>
    <property type="project" value="TreeGrafter"/>
</dbReference>
<feature type="repeat" description="WD" evidence="7">
    <location>
        <begin position="309"/>
        <end position="342"/>
    </location>
</feature>
<dbReference type="PANTHER" id="PTHR19877:SF13">
    <property type="entry name" value="SERINE-THREONINE KINASE RECEPTOR-ASSOCIATED PROTEIN"/>
    <property type="match status" value="1"/>
</dbReference>
<dbReference type="SMART" id="SM00320">
    <property type="entry name" value="WD40"/>
    <property type="match status" value="5"/>
</dbReference>
<evidence type="ECO:0000256" key="5">
    <source>
        <dbReference type="ARBA" id="ARBA00038394"/>
    </source>
</evidence>
<keyword evidence="1 7" id="KW-0853">WD repeat</keyword>
<organism evidence="8">
    <name type="scientific">Amphora coffeiformis</name>
    <dbReference type="NCBI Taxonomy" id="265554"/>
    <lineage>
        <taxon>Eukaryota</taxon>
        <taxon>Sar</taxon>
        <taxon>Stramenopiles</taxon>
        <taxon>Ochrophyta</taxon>
        <taxon>Bacillariophyta</taxon>
        <taxon>Bacillariophyceae</taxon>
        <taxon>Bacillariophycidae</taxon>
        <taxon>Thalassiophysales</taxon>
        <taxon>Catenulaceae</taxon>
        <taxon>Amphora</taxon>
    </lineage>
</organism>
<dbReference type="PROSITE" id="PS50294">
    <property type="entry name" value="WD_REPEATS_REGION"/>
    <property type="match status" value="2"/>
</dbReference>
<gene>
    <name evidence="8" type="ORF">ACOF00016_LOCUS15531</name>
</gene>